<dbReference type="Pfam" id="PF09086">
    <property type="entry name" value="DUF1924"/>
    <property type="match status" value="1"/>
</dbReference>
<dbReference type="PROSITE" id="PS51007">
    <property type="entry name" value="CYTC"/>
    <property type="match status" value="1"/>
</dbReference>
<gene>
    <name evidence="7" type="ORF">LNV07_07150</name>
</gene>
<evidence type="ECO:0000256" key="5">
    <source>
        <dbReference type="SAM" id="SignalP"/>
    </source>
</evidence>
<evidence type="ECO:0000256" key="4">
    <source>
        <dbReference type="PROSITE-ProRule" id="PRU00433"/>
    </source>
</evidence>
<evidence type="ECO:0000259" key="6">
    <source>
        <dbReference type="PROSITE" id="PS51007"/>
    </source>
</evidence>
<keyword evidence="3 4" id="KW-0408">Iron</keyword>
<evidence type="ECO:0000256" key="2">
    <source>
        <dbReference type="ARBA" id="ARBA00022723"/>
    </source>
</evidence>
<keyword evidence="8" id="KW-1185">Reference proteome</keyword>
<dbReference type="InterPro" id="IPR015170">
    <property type="entry name" value="DUF1924_SHP"/>
</dbReference>
<evidence type="ECO:0000313" key="7">
    <source>
        <dbReference type="EMBL" id="MCV2367871.1"/>
    </source>
</evidence>
<feature type="domain" description="Cytochrome c" evidence="6">
    <location>
        <begin position="38"/>
        <end position="128"/>
    </location>
</feature>
<evidence type="ECO:0000313" key="8">
    <source>
        <dbReference type="Proteomes" id="UP001209701"/>
    </source>
</evidence>
<feature type="signal peptide" evidence="5">
    <location>
        <begin position="1"/>
        <end position="21"/>
    </location>
</feature>
<dbReference type="Gene3D" id="1.10.760.10">
    <property type="entry name" value="Cytochrome c-like domain"/>
    <property type="match status" value="1"/>
</dbReference>
<dbReference type="Proteomes" id="UP001209701">
    <property type="component" value="Unassembled WGS sequence"/>
</dbReference>
<feature type="chain" id="PRO_5046467945" evidence="5">
    <location>
        <begin position="22"/>
        <end position="129"/>
    </location>
</feature>
<dbReference type="RefSeq" id="WP_263570496.1">
    <property type="nucleotide sequence ID" value="NZ_JAJIRN010000003.1"/>
</dbReference>
<keyword evidence="5" id="KW-0732">Signal</keyword>
<dbReference type="EMBL" id="JAJIRN010000003">
    <property type="protein sequence ID" value="MCV2367871.1"/>
    <property type="molecule type" value="Genomic_DNA"/>
</dbReference>
<proteinExistence type="predicted"/>
<comment type="caution">
    <text evidence="7">The sequence shown here is derived from an EMBL/GenBank/DDBJ whole genome shotgun (WGS) entry which is preliminary data.</text>
</comment>
<reference evidence="7 8" key="1">
    <citation type="submission" date="2021-11" db="EMBL/GenBank/DDBJ databases">
        <authorList>
            <person name="Liang Q."/>
            <person name="Mou H."/>
            <person name="Liu Z."/>
        </authorList>
    </citation>
    <scope>NUCLEOTIDE SEQUENCE [LARGE SCALE GENOMIC DNA]</scope>
    <source>
        <strain evidence="7 8">CHU3</strain>
    </source>
</reference>
<sequence>MHKHLQILSLLLCFSAAAATAAPGDLLAGYSALAGRSADAAQGQRLFTSSQGGEWSCASCHQALPTVAGRHASTGKRIDALAPAFNPQRFSDPAKVEKWFRRNCKDVLSRECTAAEKADLLAWLISLKP</sequence>
<organism evidence="7 8">
    <name type="scientific">Roseateles oligotrophus</name>
    <dbReference type="NCBI Taxonomy" id="1769250"/>
    <lineage>
        <taxon>Bacteria</taxon>
        <taxon>Pseudomonadati</taxon>
        <taxon>Pseudomonadota</taxon>
        <taxon>Betaproteobacteria</taxon>
        <taxon>Burkholderiales</taxon>
        <taxon>Sphaerotilaceae</taxon>
        <taxon>Roseateles</taxon>
    </lineage>
</organism>
<dbReference type="InterPro" id="IPR036909">
    <property type="entry name" value="Cyt_c-like_dom_sf"/>
</dbReference>
<keyword evidence="2 4" id="KW-0479">Metal-binding</keyword>
<dbReference type="InterPro" id="IPR009056">
    <property type="entry name" value="Cyt_c-like_dom"/>
</dbReference>
<keyword evidence="1 4" id="KW-0349">Heme</keyword>
<dbReference type="SUPFAM" id="SSF46626">
    <property type="entry name" value="Cytochrome c"/>
    <property type="match status" value="1"/>
</dbReference>
<accession>A0ABT2YCW7</accession>
<evidence type="ECO:0000256" key="1">
    <source>
        <dbReference type="ARBA" id="ARBA00022617"/>
    </source>
</evidence>
<protein>
    <submittedName>
        <fullName evidence="7">DUF1924 domain-containing protein</fullName>
    </submittedName>
</protein>
<name>A0ABT2YCW7_9BURK</name>
<evidence type="ECO:0000256" key="3">
    <source>
        <dbReference type="ARBA" id="ARBA00023004"/>
    </source>
</evidence>